<dbReference type="OrthoDB" id="6020543at2759"/>
<dbReference type="GeneID" id="105680654"/>
<name>A0A6P8LMM8_BOMIM</name>
<evidence type="ECO:0000313" key="8">
    <source>
        <dbReference type="Proteomes" id="UP000515180"/>
    </source>
</evidence>
<keyword evidence="4" id="KW-1015">Disulfide bond</keyword>
<evidence type="ECO:0000256" key="2">
    <source>
        <dbReference type="ARBA" id="ARBA00022729"/>
    </source>
</evidence>
<dbReference type="InterPro" id="IPR036508">
    <property type="entry name" value="Chitin-bd_dom_sf"/>
</dbReference>
<keyword evidence="5" id="KW-0325">Glycoprotein</keyword>
<feature type="signal peptide" evidence="6">
    <location>
        <begin position="1"/>
        <end position="20"/>
    </location>
</feature>
<sequence length="223" mass="25414">MRDLLLLAIAVLAVTGNAFAEVYKIPRGPAESSSKTRESNVHLKQIDLLPHATEERGVDCPLEGYTFLPHESSCTKYYSCENGNKYMGECPEGMIYDYIREVCDSPHAAICINQKYNDFYNNDNNCHFPSDCPSFGHSRYSHEIDCSLYYECSNGRKCLLKCFDGHVFNPVISTCDIPKNVPNCRSYMKLLMTCKSGQLFDYTEERCIDSSHAYCYMDSNTRN</sequence>
<evidence type="ECO:0000256" key="5">
    <source>
        <dbReference type="ARBA" id="ARBA00023180"/>
    </source>
</evidence>
<dbReference type="PANTHER" id="PTHR23301">
    <property type="entry name" value="CHITIN BINDING PERITROPHIN-A"/>
    <property type="match status" value="1"/>
</dbReference>
<dbReference type="PROSITE" id="PS50940">
    <property type="entry name" value="CHIT_BIND_II"/>
    <property type="match status" value="2"/>
</dbReference>
<feature type="chain" id="PRO_5027535665" evidence="6">
    <location>
        <begin position="21"/>
        <end position="223"/>
    </location>
</feature>
<evidence type="ECO:0000256" key="3">
    <source>
        <dbReference type="ARBA" id="ARBA00022737"/>
    </source>
</evidence>
<organism evidence="8 9">
    <name type="scientific">Bombus impatiens</name>
    <name type="common">Bumblebee</name>
    <dbReference type="NCBI Taxonomy" id="132113"/>
    <lineage>
        <taxon>Eukaryota</taxon>
        <taxon>Metazoa</taxon>
        <taxon>Ecdysozoa</taxon>
        <taxon>Arthropoda</taxon>
        <taxon>Hexapoda</taxon>
        <taxon>Insecta</taxon>
        <taxon>Pterygota</taxon>
        <taxon>Neoptera</taxon>
        <taxon>Endopterygota</taxon>
        <taxon>Hymenoptera</taxon>
        <taxon>Apocrita</taxon>
        <taxon>Aculeata</taxon>
        <taxon>Apoidea</taxon>
        <taxon>Anthophila</taxon>
        <taxon>Apidae</taxon>
        <taxon>Bombus</taxon>
        <taxon>Pyrobombus</taxon>
    </lineage>
</organism>
<dbReference type="SMART" id="SM00494">
    <property type="entry name" value="ChtBD2"/>
    <property type="match status" value="2"/>
</dbReference>
<dbReference type="RefSeq" id="XP_033176214.1">
    <property type="nucleotide sequence ID" value="XM_033320323.1"/>
</dbReference>
<dbReference type="InterPro" id="IPR002557">
    <property type="entry name" value="Chitin-bd_dom"/>
</dbReference>
<dbReference type="Proteomes" id="UP000515180">
    <property type="component" value="Unplaced"/>
</dbReference>
<feature type="domain" description="Chitin-binding type-2" evidence="7">
    <location>
        <begin position="129"/>
        <end position="186"/>
    </location>
</feature>
<proteinExistence type="predicted"/>
<keyword evidence="8" id="KW-1185">Reference proteome</keyword>
<evidence type="ECO:0000259" key="7">
    <source>
        <dbReference type="PROSITE" id="PS50940"/>
    </source>
</evidence>
<keyword evidence="1" id="KW-0147">Chitin-binding</keyword>
<gene>
    <name evidence="9" type="primary">LOC105680654</name>
</gene>
<keyword evidence="2 6" id="KW-0732">Signal</keyword>
<dbReference type="PANTHER" id="PTHR23301:SF0">
    <property type="entry name" value="CHITIN-BINDING TYPE-2 DOMAIN-CONTAINING PROTEIN-RELATED"/>
    <property type="match status" value="1"/>
</dbReference>
<dbReference type="SUPFAM" id="SSF57625">
    <property type="entry name" value="Invertebrate chitin-binding proteins"/>
    <property type="match status" value="2"/>
</dbReference>
<feature type="domain" description="Chitin-binding type-2" evidence="7">
    <location>
        <begin position="57"/>
        <end position="113"/>
    </location>
</feature>
<dbReference type="Pfam" id="PF01607">
    <property type="entry name" value="CBM_14"/>
    <property type="match status" value="2"/>
</dbReference>
<dbReference type="Gene3D" id="2.170.140.10">
    <property type="entry name" value="Chitin binding domain"/>
    <property type="match status" value="2"/>
</dbReference>
<protein>
    <submittedName>
        <fullName evidence="9">Peritrophin-1-like</fullName>
    </submittedName>
</protein>
<accession>A0A6P8LMM8</accession>
<evidence type="ECO:0000256" key="4">
    <source>
        <dbReference type="ARBA" id="ARBA00023157"/>
    </source>
</evidence>
<dbReference type="GO" id="GO:0005576">
    <property type="term" value="C:extracellular region"/>
    <property type="evidence" value="ECO:0007669"/>
    <property type="project" value="InterPro"/>
</dbReference>
<evidence type="ECO:0000256" key="1">
    <source>
        <dbReference type="ARBA" id="ARBA00022669"/>
    </source>
</evidence>
<keyword evidence="3" id="KW-0677">Repeat</keyword>
<reference evidence="9" key="1">
    <citation type="submission" date="2025-08" db="UniProtKB">
        <authorList>
            <consortium name="RefSeq"/>
        </authorList>
    </citation>
    <scope>IDENTIFICATION</scope>
</reference>
<evidence type="ECO:0000256" key="6">
    <source>
        <dbReference type="SAM" id="SignalP"/>
    </source>
</evidence>
<evidence type="ECO:0000313" key="9">
    <source>
        <dbReference type="RefSeq" id="XP_033176214.1"/>
    </source>
</evidence>
<dbReference type="InterPro" id="IPR051940">
    <property type="entry name" value="Chitin_bind-dev_reg"/>
</dbReference>
<dbReference type="AlphaFoldDB" id="A0A6P8LMM8"/>
<dbReference type="GO" id="GO:0008061">
    <property type="term" value="F:chitin binding"/>
    <property type="evidence" value="ECO:0007669"/>
    <property type="project" value="UniProtKB-KW"/>
</dbReference>